<dbReference type="PANTHER" id="PTHR14209">
    <property type="entry name" value="ISOAMYL ACETATE-HYDROLYZING ESTERASE 1"/>
    <property type="match status" value="1"/>
</dbReference>
<comment type="caution">
    <text evidence="2">The sequence shown here is derived from an EMBL/GenBank/DDBJ whole genome shotgun (WGS) entry which is preliminary data.</text>
</comment>
<keyword evidence="3" id="KW-1185">Reference proteome</keyword>
<dbReference type="EMBL" id="QEAP01000003">
    <property type="protein sequence ID" value="TPX78535.1"/>
    <property type="molecule type" value="Genomic_DNA"/>
</dbReference>
<accession>A0A507FT26</accession>
<dbReference type="SUPFAM" id="SSF52266">
    <property type="entry name" value="SGNH hydrolase"/>
    <property type="match status" value="1"/>
</dbReference>
<dbReference type="GO" id="GO:0016788">
    <property type="term" value="F:hydrolase activity, acting on ester bonds"/>
    <property type="evidence" value="ECO:0007669"/>
    <property type="project" value="InterPro"/>
</dbReference>
<sequence length="265" mass="29672">MHNLSLDQIVLFGDSITQHSFNPVIQGWGAILADAYMRRLDVVNRGFSGYNTEWCKHVLADTLASTLPASGASRTPQIKLMTLFLGANDAVLPEKNQRQPVAIPQYKANLLEMLATVKSMSPDTRVVIITPPPVDPLRWHEKCKLKGKEGDREVGYTKLYRDACLEVGIEAKKTWGSALQVVDIWEVFFGKGQTEYTMDDVADLLSDGLHLAARGNTLLAAALLKTIKESWPELNPEIVKPRVTFNEQVDKTKLPDILFKNYDDY</sequence>
<dbReference type="InterPro" id="IPR013830">
    <property type="entry name" value="SGNH_hydro"/>
</dbReference>
<dbReference type="Gene3D" id="3.40.50.1110">
    <property type="entry name" value="SGNH hydrolase"/>
    <property type="match status" value="1"/>
</dbReference>
<dbReference type="InterPro" id="IPR045136">
    <property type="entry name" value="Iah1-like"/>
</dbReference>
<reference evidence="2 3" key="1">
    <citation type="journal article" date="2019" name="Sci. Rep.">
        <title>Comparative genomics of chytrid fungi reveal insights into the obligate biotrophic and pathogenic lifestyle of Synchytrium endobioticum.</title>
        <authorList>
            <person name="van de Vossenberg B.T.L.H."/>
            <person name="Warris S."/>
            <person name="Nguyen H.D.T."/>
            <person name="van Gent-Pelzer M.P.E."/>
            <person name="Joly D.L."/>
            <person name="van de Geest H.C."/>
            <person name="Bonants P.J.M."/>
            <person name="Smith D.S."/>
            <person name="Levesque C.A."/>
            <person name="van der Lee T.A.J."/>
        </authorList>
    </citation>
    <scope>NUCLEOTIDE SEQUENCE [LARGE SCALE GENOMIC DNA]</scope>
    <source>
        <strain evidence="2 3">CBS 675.73</strain>
    </source>
</reference>
<organism evidence="2 3">
    <name type="scientific">Chytriomyces confervae</name>
    <dbReference type="NCBI Taxonomy" id="246404"/>
    <lineage>
        <taxon>Eukaryota</taxon>
        <taxon>Fungi</taxon>
        <taxon>Fungi incertae sedis</taxon>
        <taxon>Chytridiomycota</taxon>
        <taxon>Chytridiomycota incertae sedis</taxon>
        <taxon>Chytridiomycetes</taxon>
        <taxon>Chytridiales</taxon>
        <taxon>Chytriomycetaceae</taxon>
        <taxon>Chytriomyces</taxon>
    </lineage>
</organism>
<dbReference type="STRING" id="246404.A0A507FT26"/>
<evidence type="ECO:0000259" key="1">
    <source>
        <dbReference type="Pfam" id="PF13472"/>
    </source>
</evidence>
<name>A0A507FT26_9FUNG</name>
<dbReference type="InterPro" id="IPR036514">
    <property type="entry name" value="SGNH_hydro_sf"/>
</dbReference>
<dbReference type="AlphaFoldDB" id="A0A507FT26"/>
<dbReference type="CDD" id="cd01838">
    <property type="entry name" value="Isoamyl_acetate_hydrolase_like"/>
    <property type="match status" value="1"/>
</dbReference>
<evidence type="ECO:0000313" key="3">
    <source>
        <dbReference type="Proteomes" id="UP000320333"/>
    </source>
</evidence>
<feature type="domain" description="SGNH hydrolase-type esterase" evidence="1">
    <location>
        <begin position="11"/>
        <end position="216"/>
    </location>
</feature>
<dbReference type="Pfam" id="PF13472">
    <property type="entry name" value="Lipase_GDSL_2"/>
    <property type="match status" value="1"/>
</dbReference>
<evidence type="ECO:0000313" key="2">
    <source>
        <dbReference type="EMBL" id="TPX78535.1"/>
    </source>
</evidence>
<gene>
    <name evidence="2" type="ORF">CcCBS67573_g00259</name>
</gene>
<proteinExistence type="predicted"/>
<dbReference type="PANTHER" id="PTHR14209:SF19">
    <property type="entry name" value="ISOAMYL ACETATE-HYDROLYZING ESTERASE 1 HOMOLOG"/>
    <property type="match status" value="1"/>
</dbReference>
<dbReference type="Proteomes" id="UP000320333">
    <property type="component" value="Unassembled WGS sequence"/>
</dbReference>
<protein>
    <recommendedName>
        <fullName evidence="1">SGNH hydrolase-type esterase domain-containing protein</fullName>
    </recommendedName>
</protein>
<dbReference type="OrthoDB" id="671439at2759"/>